<dbReference type="Pfam" id="PF01728">
    <property type="entry name" value="FtsJ"/>
    <property type="match status" value="1"/>
</dbReference>
<dbReference type="SMART" id="SM00363">
    <property type="entry name" value="S4"/>
    <property type="match status" value="1"/>
</dbReference>
<dbReference type="SUPFAM" id="SSF55174">
    <property type="entry name" value="Alpha-L RNA-binding motif"/>
    <property type="match status" value="1"/>
</dbReference>
<comment type="similarity">
    <text evidence="2">Belongs to the TlyA family.</text>
</comment>
<dbReference type="NCBIfam" id="TIGR00478">
    <property type="entry name" value="tly"/>
    <property type="match status" value="1"/>
</dbReference>
<dbReference type="InterPro" id="IPR047048">
    <property type="entry name" value="TlyA"/>
</dbReference>
<protein>
    <submittedName>
        <fullName evidence="5">TlyA family rRNA (Cytidine-2'-O)-methyltransferase</fullName>
    </submittedName>
</protein>
<dbReference type="InterPro" id="IPR002877">
    <property type="entry name" value="RNA_MeTrfase_FtsJ_dom"/>
</dbReference>
<evidence type="ECO:0000313" key="6">
    <source>
        <dbReference type="Proteomes" id="UP001165089"/>
    </source>
</evidence>
<proteinExistence type="inferred from homology"/>
<feature type="domain" description="RNA-binding S4" evidence="4">
    <location>
        <begin position="4"/>
        <end position="66"/>
    </location>
</feature>
<evidence type="ECO:0000256" key="1">
    <source>
        <dbReference type="ARBA" id="ARBA00022884"/>
    </source>
</evidence>
<dbReference type="SUPFAM" id="SSF53335">
    <property type="entry name" value="S-adenosyl-L-methionine-dependent methyltransferases"/>
    <property type="match status" value="1"/>
</dbReference>
<dbReference type="PANTHER" id="PTHR32319:SF0">
    <property type="entry name" value="BACTERIAL HEMOLYSIN-LIKE PROTEIN"/>
    <property type="match status" value="1"/>
</dbReference>
<dbReference type="InterPro" id="IPR029063">
    <property type="entry name" value="SAM-dependent_MTases_sf"/>
</dbReference>
<dbReference type="RefSeq" id="WP_285723138.1">
    <property type="nucleotide sequence ID" value="NZ_BSDD01000001.1"/>
</dbReference>
<reference evidence="5 6" key="1">
    <citation type="journal article" date="2023" name="Antonie Van Leeuwenhoek">
        <title>Mesoterricola silvestris gen. nov., sp. nov., Mesoterricola sediminis sp. nov., Geothrix oryzae sp. nov., Geothrix edaphica sp. nov., Geothrix rubra sp. nov., and Geothrix limicola sp. nov., six novel members of Acidobacteriota isolated from soils.</title>
        <authorList>
            <person name="Itoh H."/>
            <person name="Sugisawa Y."/>
            <person name="Mise K."/>
            <person name="Xu Z."/>
            <person name="Kuniyasu M."/>
            <person name="Ushijima N."/>
            <person name="Kawano K."/>
            <person name="Kobayashi E."/>
            <person name="Shiratori Y."/>
            <person name="Masuda Y."/>
            <person name="Senoo K."/>
        </authorList>
    </citation>
    <scope>NUCLEOTIDE SEQUENCE [LARGE SCALE GENOMIC DNA]</scope>
    <source>
        <strain evidence="5 6">Red803</strain>
    </source>
</reference>
<accession>A0ABQ5Q3J6</accession>
<keyword evidence="6" id="KW-1185">Reference proteome</keyword>
<dbReference type="PROSITE" id="PS50889">
    <property type="entry name" value="S4"/>
    <property type="match status" value="1"/>
</dbReference>
<organism evidence="5 6">
    <name type="scientific">Geothrix rubra</name>
    <dbReference type="NCBI Taxonomy" id="2927977"/>
    <lineage>
        <taxon>Bacteria</taxon>
        <taxon>Pseudomonadati</taxon>
        <taxon>Acidobacteriota</taxon>
        <taxon>Holophagae</taxon>
        <taxon>Holophagales</taxon>
        <taxon>Holophagaceae</taxon>
        <taxon>Geothrix</taxon>
    </lineage>
</organism>
<dbReference type="InterPro" id="IPR002942">
    <property type="entry name" value="S4_RNA-bd"/>
</dbReference>
<evidence type="ECO:0000256" key="2">
    <source>
        <dbReference type="ARBA" id="ARBA00029460"/>
    </source>
</evidence>
<dbReference type="Gene3D" id="3.40.50.150">
    <property type="entry name" value="Vaccinia Virus protein VP39"/>
    <property type="match status" value="1"/>
</dbReference>
<evidence type="ECO:0000256" key="3">
    <source>
        <dbReference type="PROSITE-ProRule" id="PRU00182"/>
    </source>
</evidence>
<dbReference type="CDD" id="cd00165">
    <property type="entry name" value="S4"/>
    <property type="match status" value="1"/>
</dbReference>
<dbReference type="EMBL" id="BSDD01000001">
    <property type="protein sequence ID" value="GLH69248.1"/>
    <property type="molecule type" value="Genomic_DNA"/>
</dbReference>
<dbReference type="PIRSF" id="PIRSF005578">
    <property type="entry name" value="TlyA"/>
    <property type="match status" value="1"/>
</dbReference>
<dbReference type="Proteomes" id="UP001165089">
    <property type="component" value="Unassembled WGS sequence"/>
</dbReference>
<name>A0ABQ5Q3J6_9BACT</name>
<dbReference type="InterPro" id="IPR036986">
    <property type="entry name" value="S4_RNA-bd_sf"/>
</dbReference>
<dbReference type="InterPro" id="IPR004538">
    <property type="entry name" value="Hemolysin_A/TlyA"/>
</dbReference>
<evidence type="ECO:0000313" key="5">
    <source>
        <dbReference type="EMBL" id="GLH69248.1"/>
    </source>
</evidence>
<keyword evidence="1 3" id="KW-0694">RNA-binding</keyword>
<sequence>MARSRLDLLLVQRGLCESRAQAQARILAGDALVDGHPVTKAGTAVDEGADLRLRGGAPPFVSRGGLKLAGALDRWTLRPEGLVCFDAGASTGGFTDCLLQRGAARVYAVDVGTNQLHWKLRSDPRVVSMEQVNLRTWDPSAIPERCALLVADLSFISLRLAIPPVLPSLAEGAQAVLLVKPQFEAGREDVGAGGIVRDPAVHRRVLEEVWAFFAATSLKPLALAESPIKGGEGNTEFLLRLALGGVAGDLGQELRALGLG</sequence>
<dbReference type="PANTHER" id="PTHR32319">
    <property type="entry name" value="BACTERIAL HEMOLYSIN-LIKE PROTEIN"/>
    <property type="match status" value="1"/>
</dbReference>
<comment type="caution">
    <text evidence="5">The sequence shown here is derived from an EMBL/GenBank/DDBJ whole genome shotgun (WGS) entry which is preliminary data.</text>
</comment>
<dbReference type="Gene3D" id="3.10.290.10">
    <property type="entry name" value="RNA-binding S4 domain"/>
    <property type="match status" value="1"/>
</dbReference>
<gene>
    <name evidence="5" type="ORF">GETHPA_07810</name>
</gene>
<evidence type="ECO:0000259" key="4">
    <source>
        <dbReference type="SMART" id="SM00363"/>
    </source>
</evidence>
<dbReference type="Pfam" id="PF01479">
    <property type="entry name" value="S4"/>
    <property type="match status" value="1"/>
</dbReference>